<feature type="domain" description="RNA polymerase sigma factor 70 region 4 type 2" evidence="6">
    <location>
        <begin position="163"/>
        <end position="209"/>
    </location>
</feature>
<evidence type="ECO:0000313" key="7">
    <source>
        <dbReference type="EMBL" id="RDB36211.1"/>
    </source>
</evidence>
<dbReference type="GO" id="GO:0016987">
    <property type="term" value="F:sigma factor activity"/>
    <property type="evidence" value="ECO:0007669"/>
    <property type="project" value="UniProtKB-KW"/>
</dbReference>
<evidence type="ECO:0000256" key="1">
    <source>
        <dbReference type="ARBA" id="ARBA00010641"/>
    </source>
</evidence>
<dbReference type="InterPro" id="IPR013324">
    <property type="entry name" value="RNA_pol_sigma_r3/r4-like"/>
</dbReference>
<evidence type="ECO:0000313" key="8">
    <source>
        <dbReference type="Proteomes" id="UP000253934"/>
    </source>
</evidence>
<sequence>MNNTKYLDSVISVEINWNSLFVFHSKKYWNPMLRFSYSLCHDRSSAEDILQTSLLKSLQAFQKFVTQYCNNISTTNDINNLFLSQDIQHHFKNWLYRIVKNTYLDNHAISKKWNYDSLDEAVINNNLPDANSYHLNSPKLTNNLKEQEQEFYRIALDDNWKSRLSSLNEKQRSVLYLAAENYSYKEISLILDIPIGTVMSNLSRTIKKLRPTANNLE</sequence>
<dbReference type="CDD" id="cd06171">
    <property type="entry name" value="Sigma70_r4"/>
    <property type="match status" value="1"/>
</dbReference>
<dbReference type="Gene3D" id="1.10.1740.10">
    <property type="match status" value="1"/>
</dbReference>
<dbReference type="EMBL" id="QOVW01000065">
    <property type="protein sequence ID" value="RDB36211.1"/>
    <property type="molecule type" value="Genomic_DNA"/>
</dbReference>
<dbReference type="AlphaFoldDB" id="A0A369KNQ8"/>
<keyword evidence="5" id="KW-0804">Transcription</keyword>
<dbReference type="InterPro" id="IPR036388">
    <property type="entry name" value="WH-like_DNA-bd_sf"/>
</dbReference>
<proteinExistence type="inferred from homology"/>
<dbReference type="InterPro" id="IPR014284">
    <property type="entry name" value="RNA_pol_sigma-70_dom"/>
</dbReference>
<comment type="similarity">
    <text evidence="1">Belongs to the sigma-70 factor family. ECF subfamily.</text>
</comment>
<dbReference type="Pfam" id="PF08281">
    <property type="entry name" value="Sigma70_r4_2"/>
    <property type="match status" value="1"/>
</dbReference>
<dbReference type="RefSeq" id="WP_338636974.1">
    <property type="nucleotide sequence ID" value="NZ_CP146516.1"/>
</dbReference>
<comment type="caution">
    <text evidence="7">The sequence shown here is derived from an EMBL/GenBank/DDBJ whole genome shotgun (WGS) entry which is preliminary data.</text>
</comment>
<dbReference type="GO" id="GO:0006352">
    <property type="term" value="P:DNA-templated transcription initiation"/>
    <property type="evidence" value="ECO:0007669"/>
    <property type="project" value="InterPro"/>
</dbReference>
<evidence type="ECO:0000256" key="3">
    <source>
        <dbReference type="ARBA" id="ARBA00023082"/>
    </source>
</evidence>
<dbReference type="PANTHER" id="PTHR43133">
    <property type="entry name" value="RNA POLYMERASE ECF-TYPE SIGMA FACTO"/>
    <property type="match status" value="1"/>
</dbReference>
<evidence type="ECO:0000256" key="5">
    <source>
        <dbReference type="ARBA" id="ARBA00023163"/>
    </source>
</evidence>
<organism evidence="7 8">
    <name type="scientific">Spirobacillus cienkowskii</name>
    <dbReference type="NCBI Taxonomy" id="495820"/>
    <lineage>
        <taxon>Bacteria</taxon>
        <taxon>Pseudomonadati</taxon>
        <taxon>Bdellovibrionota</taxon>
        <taxon>Oligoflexia</taxon>
        <taxon>Silvanigrellales</taxon>
        <taxon>Spirobacillus</taxon>
    </lineage>
</organism>
<evidence type="ECO:0000256" key="2">
    <source>
        <dbReference type="ARBA" id="ARBA00023015"/>
    </source>
</evidence>
<dbReference type="SUPFAM" id="SSF88946">
    <property type="entry name" value="Sigma2 domain of RNA polymerase sigma factors"/>
    <property type="match status" value="1"/>
</dbReference>
<dbReference type="InterPro" id="IPR039425">
    <property type="entry name" value="RNA_pol_sigma-70-like"/>
</dbReference>
<name>A0A369KNQ8_9BACT</name>
<evidence type="ECO:0000256" key="4">
    <source>
        <dbReference type="ARBA" id="ARBA00023125"/>
    </source>
</evidence>
<keyword evidence="4" id="KW-0238">DNA-binding</keyword>
<keyword evidence="8" id="KW-1185">Reference proteome</keyword>
<dbReference type="Gene3D" id="1.10.10.10">
    <property type="entry name" value="Winged helix-like DNA-binding domain superfamily/Winged helix DNA-binding domain"/>
    <property type="match status" value="1"/>
</dbReference>
<protein>
    <submittedName>
        <fullName evidence="7">RNA polymerase sigma factor</fullName>
    </submittedName>
</protein>
<dbReference type="PANTHER" id="PTHR43133:SF8">
    <property type="entry name" value="RNA POLYMERASE SIGMA FACTOR HI_1459-RELATED"/>
    <property type="match status" value="1"/>
</dbReference>
<keyword evidence="2" id="KW-0805">Transcription regulation</keyword>
<evidence type="ECO:0000259" key="6">
    <source>
        <dbReference type="Pfam" id="PF08281"/>
    </source>
</evidence>
<dbReference type="GO" id="GO:0003677">
    <property type="term" value="F:DNA binding"/>
    <property type="evidence" value="ECO:0007669"/>
    <property type="project" value="UniProtKB-KW"/>
</dbReference>
<gene>
    <name evidence="7" type="ORF">DCC88_06420</name>
</gene>
<dbReference type="NCBIfam" id="TIGR02937">
    <property type="entry name" value="sigma70-ECF"/>
    <property type="match status" value="1"/>
</dbReference>
<keyword evidence="3" id="KW-0731">Sigma factor</keyword>
<reference evidence="7" key="1">
    <citation type="submission" date="2018-04" db="EMBL/GenBank/DDBJ databases">
        <title>Draft genome sequence of the Candidatus Spirobacillus cienkowskii, a pathogen of freshwater Daphnia species, reconstructed from hemolymph metagenomic reads.</title>
        <authorList>
            <person name="Bresciani L."/>
            <person name="Lemos L.N."/>
            <person name="Wale N."/>
            <person name="Lin J.Y."/>
            <person name="Fernandes G.R."/>
            <person name="Duffy M.A."/>
            <person name="Rodrigues J.M."/>
        </authorList>
    </citation>
    <scope>NUCLEOTIDE SEQUENCE [LARGE SCALE GENOMIC DNA]</scope>
    <source>
        <strain evidence="7">Binning01</strain>
    </source>
</reference>
<dbReference type="Proteomes" id="UP000253934">
    <property type="component" value="Unassembled WGS sequence"/>
</dbReference>
<accession>A0A369KNQ8</accession>
<dbReference type="InterPro" id="IPR013249">
    <property type="entry name" value="RNA_pol_sigma70_r4_t2"/>
</dbReference>
<dbReference type="SUPFAM" id="SSF88659">
    <property type="entry name" value="Sigma3 and sigma4 domains of RNA polymerase sigma factors"/>
    <property type="match status" value="1"/>
</dbReference>
<dbReference type="InterPro" id="IPR013325">
    <property type="entry name" value="RNA_pol_sigma_r2"/>
</dbReference>